<reference evidence="1 2" key="1">
    <citation type="submission" date="2019-10" db="EMBL/GenBank/DDBJ databases">
        <title>Extracellular Electron Transfer in a Candidatus Methanoperedens spp. Enrichment Culture.</title>
        <authorList>
            <person name="Berger S."/>
            <person name="Rangel Shaw D."/>
            <person name="Berben T."/>
            <person name="In 'T Zandt M."/>
            <person name="Frank J."/>
            <person name="Reimann J."/>
            <person name="Jetten M.S.M."/>
            <person name="Welte C.U."/>
        </authorList>
    </citation>
    <scope>NUCLEOTIDE SEQUENCE [LARGE SCALE GENOMIC DNA]</scope>
    <source>
        <strain evidence="1">SB12</strain>
    </source>
</reference>
<evidence type="ECO:0000313" key="2">
    <source>
        <dbReference type="Proteomes" id="UP000460298"/>
    </source>
</evidence>
<dbReference type="EMBL" id="WBUI01000003">
    <property type="protein sequence ID" value="KAB2934313.1"/>
    <property type="molecule type" value="Genomic_DNA"/>
</dbReference>
<evidence type="ECO:0000313" key="1">
    <source>
        <dbReference type="EMBL" id="KAB2934313.1"/>
    </source>
</evidence>
<accession>A0A833M326</accession>
<organism evidence="1 2">
    <name type="scientific">Leptonema illini</name>
    <dbReference type="NCBI Taxonomy" id="183"/>
    <lineage>
        <taxon>Bacteria</taxon>
        <taxon>Pseudomonadati</taxon>
        <taxon>Spirochaetota</taxon>
        <taxon>Spirochaetia</taxon>
        <taxon>Leptospirales</taxon>
        <taxon>Leptospiraceae</taxon>
        <taxon>Leptonema</taxon>
    </lineage>
</organism>
<sequence>MFAVLDRNQMLVRGSLLATYFLSGLIAEPLSIKVSPFVRQHRGILLSEECSDVGCSRLTYPRAFLMHGMGLQMSAEGSPWGFSFSYATTDGSIRQADLTDTDVDHRDGPVKVEGPRIDLYKLHFRDTPYGYSGGHLWATAVSELKTSEYSALLGIERTLFEHWSLQAELDHAYSIHDRKNATGSTESTGREAVWKTDYLPFFGTYTSSRLALRIGGRFDYRLAEQLSLRFSFLPSLGIFSAKDARP</sequence>
<name>A0A833M326_9LEPT</name>
<dbReference type="AlphaFoldDB" id="A0A833M326"/>
<proteinExistence type="predicted"/>
<protein>
    <submittedName>
        <fullName evidence="1">Uncharacterized protein</fullName>
    </submittedName>
</protein>
<comment type="caution">
    <text evidence="1">The sequence shown here is derived from an EMBL/GenBank/DDBJ whole genome shotgun (WGS) entry which is preliminary data.</text>
</comment>
<dbReference type="Proteomes" id="UP000460298">
    <property type="component" value="Unassembled WGS sequence"/>
</dbReference>
<gene>
    <name evidence="1" type="ORF">F9K24_04610</name>
</gene>